<protein>
    <recommendedName>
        <fullName evidence="4">NAD(P)-binding domain-containing protein</fullName>
    </recommendedName>
</protein>
<evidence type="ECO:0008006" key="4">
    <source>
        <dbReference type="Google" id="ProtNLM"/>
    </source>
</evidence>
<gene>
    <name evidence="2" type="ORF">GFSPODELE1_LOCUS5606</name>
</gene>
<dbReference type="EMBL" id="OZ037946">
    <property type="protein sequence ID" value="CAL1705839.1"/>
    <property type="molecule type" value="Genomic_DNA"/>
</dbReference>
<dbReference type="InterPro" id="IPR036291">
    <property type="entry name" value="NAD(P)-bd_dom_sf"/>
</dbReference>
<dbReference type="Gene3D" id="3.40.50.720">
    <property type="entry name" value="NAD(P)-binding Rossmann-like Domain"/>
    <property type="match status" value="1"/>
</dbReference>
<keyword evidence="3" id="KW-1185">Reference proteome</keyword>
<proteinExistence type="inferred from homology"/>
<reference evidence="3" key="1">
    <citation type="submission" date="2024-04" db="EMBL/GenBank/DDBJ databases">
        <authorList>
            <person name="Shaw F."/>
            <person name="Minotto A."/>
        </authorList>
    </citation>
    <scope>NUCLEOTIDE SEQUENCE [LARGE SCALE GENOMIC DNA]</scope>
</reference>
<sequence length="297" mass="31815">MSTVKNVYALGASRNIGYLASLRLLAKGAHITFLLRNPTAFESDPAIQPYLSSSSHGQAHIVKGDALNINDVKRGWEVAGENGDVDLILFTVGGTPRLTLAHGFVLDPPNLCTQAIINVLTTLPSPSAPPKIIAITSIGTTSSSHASVPFLLKPIHNTALVAAHRDKIGLEKVLGHVCGKTAQWGYLPDKDAAGDELDGGVLGKGWKKTEGFPKEEDVATIVVVRPAMLVDGECRADEVDTSGKGRGKGKGKEAYRVQEGDLKNPYTVSRKDVAHYIVEGLLEDWQKWEGKCVSIAY</sequence>
<comment type="similarity">
    <text evidence="1">Belongs to the avfA family.</text>
</comment>
<name>A0ABP1DFT4_9APHY</name>
<dbReference type="Proteomes" id="UP001497453">
    <property type="component" value="Chromosome 3"/>
</dbReference>
<dbReference type="PANTHER" id="PTHR43355">
    <property type="entry name" value="FLAVIN REDUCTASE (NADPH)"/>
    <property type="match status" value="1"/>
</dbReference>
<dbReference type="InterPro" id="IPR051606">
    <property type="entry name" value="Polyketide_Oxido-like"/>
</dbReference>
<evidence type="ECO:0000256" key="1">
    <source>
        <dbReference type="ARBA" id="ARBA00038376"/>
    </source>
</evidence>
<evidence type="ECO:0000313" key="3">
    <source>
        <dbReference type="Proteomes" id="UP001497453"/>
    </source>
</evidence>
<organism evidence="2 3">
    <name type="scientific">Somion occarium</name>
    <dbReference type="NCBI Taxonomy" id="3059160"/>
    <lineage>
        <taxon>Eukaryota</taxon>
        <taxon>Fungi</taxon>
        <taxon>Dikarya</taxon>
        <taxon>Basidiomycota</taxon>
        <taxon>Agaricomycotina</taxon>
        <taxon>Agaricomycetes</taxon>
        <taxon>Polyporales</taxon>
        <taxon>Cerrenaceae</taxon>
        <taxon>Somion</taxon>
    </lineage>
</organism>
<dbReference type="PANTHER" id="PTHR43355:SF2">
    <property type="entry name" value="FLAVIN REDUCTASE (NADPH)"/>
    <property type="match status" value="1"/>
</dbReference>
<dbReference type="SUPFAM" id="SSF51735">
    <property type="entry name" value="NAD(P)-binding Rossmann-fold domains"/>
    <property type="match status" value="1"/>
</dbReference>
<accession>A0ABP1DFT4</accession>
<evidence type="ECO:0000313" key="2">
    <source>
        <dbReference type="EMBL" id="CAL1705839.1"/>
    </source>
</evidence>